<feature type="transmembrane region" description="Helical" evidence="6">
    <location>
        <begin position="280"/>
        <end position="298"/>
    </location>
</feature>
<comment type="catalytic activity">
    <reaction evidence="1">
        <text>ATP + protein L-histidine = ADP + protein N-phospho-L-histidine.</text>
        <dbReference type="EC" id="2.7.13.3"/>
    </reaction>
</comment>
<name>A0A2S5TBR0_9GAMM</name>
<feature type="transmembrane region" description="Helical" evidence="6">
    <location>
        <begin position="318"/>
        <end position="341"/>
    </location>
</feature>
<evidence type="ECO:0000256" key="1">
    <source>
        <dbReference type="ARBA" id="ARBA00000085"/>
    </source>
</evidence>
<evidence type="ECO:0000256" key="3">
    <source>
        <dbReference type="ARBA" id="ARBA00022679"/>
    </source>
</evidence>
<accession>A0A2S5TBR0</accession>
<dbReference type="GO" id="GO:0000160">
    <property type="term" value="P:phosphorelay signal transduction system"/>
    <property type="evidence" value="ECO:0007669"/>
    <property type="project" value="UniProtKB-KW"/>
</dbReference>
<dbReference type="PANTHER" id="PTHR24421:SF10">
    <property type="entry name" value="NITRATE_NITRITE SENSOR PROTEIN NARQ"/>
    <property type="match status" value="1"/>
</dbReference>
<keyword evidence="5" id="KW-0902">Two-component regulatory system</keyword>
<dbReference type="PANTHER" id="PTHR24421">
    <property type="entry name" value="NITRATE/NITRITE SENSOR PROTEIN NARX-RELATED"/>
    <property type="match status" value="1"/>
</dbReference>
<evidence type="ECO:0000313" key="7">
    <source>
        <dbReference type="EMBL" id="PPE72287.1"/>
    </source>
</evidence>
<dbReference type="Gene3D" id="3.30.565.10">
    <property type="entry name" value="Histidine kinase-like ATPase, C-terminal domain"/>
    <property type="match status" value="1"/>
</dbReference>
<comment type="caution">
    <text evidence="7">The sequence shown here is derived from an EMBL/GenBank/DDBJ whole genome shotgun (WGS) entry which is preliminary data.</text>
</comment>
<dbReference type="GO" id="GO:0004673">
    <property type="term" value="F:protein histidine kinase activity"/>
    <property type="evidence" value="ECO:0007669"/>
    <property type="project" value="UniProtKB-EC"/>
</dbReference>
<dbReference type="OrthoDB" id="9797605at2"/>
<evidence type="ECO:0000256" key="4">
    <source>
        <dbReference type="ARBA" id="ARBA00022777"/>
    </source>
</evidence>
<evidence type="ECO:0000256" key="2">
    <source>
        <dbReference type="ARBA" id="ARBA00012438"/>
    </source>
</evidence>
<dbReference type="EC" id="2.7.13.3" evidence="2"/>
<feature type="transmembrane region" description="Helical" evidence="6">
    <location>
        <begin position="347"/>
        <end position="367"/>
    </location>
</feature>
<keyword evidence="6" id="KW-0472">Membrane</keyword>
<organism evidence="7 8">
    <name type="scientific">Solimonas fluminis</name>
    <dbReference type="NCBI Taxonomy" id="2086571"/>
    <lineage>
        <taxon>Bacteria</taxon>
        <taxon>Pseudomonadati</taxon>
        <taxon>Pseudomonadota</taxon>
        <taxon>Gammaproteobacteria</taxon>
        <taxon>Nevskiales</taxon>
        <taxon>Nevskiaceae</taxon>
        <taxon>Solimonas</taxon>
    </lineage>
</organism>
<dbReference type="InterPro" id="IPR050482">
    <property type="entry name" value="Sensor_HK_TwoCompSys"/>
</dbReference>
<reference evidence="7 8" key="1">
    <citation type="submission" date="2018-02" db="EMBL/GenBank/DDBJ databases">
        <title>Genome sequencing of Solimonas sp. HR-BB.</title>
        <authorList>
            <person name="Lee Y."/>
            <person name="Jeon C.O."/>
        </authorList>
    </citation>
    <scope>NUCLEOTIDE SEQUENCE [LARGE SCALE GENOMIC DNA]</scope>
    <source>
        <strain evidence="7 8">HR-BB</strain>
    </source>
</reference>
<feature type="transmembrane region" description="Helical" evidence="6">
    <location>
        <begin position="190"/>
        <end position="209"/>
    </location>
</feature>
<dbReference type="Proteomes" id="UP000238220">
    <property type="component" value="Unassembled WGS sequence"/>
</dbReference>
<evidence type="ECO:0000256" key="6">
    <source>
        <dbReference type="SAM" id="Phobius"/>
    </source>
</evidence>
<feature type="transmembrane region" description="Helical" evidence="6">
    <location>
        <begin position="379"/>
        <end position="400"/>
    </location>
</feature>
<dbReference type="AlphaFoldDB" id="A0A2S5TBR0"/>
<protein>
    <recommendedName>
        <fullName evidence="2">histidine kinase</fullName>
        <ecNumber evidence="2">2.7.13.3</ecNumber>
    </recommendedName>
</protein>
<evidence type="ECO:0000256" key="5">
    <source>
        <dbReference type="ARBA" id="ARBA00023012"/>
    </source>
</evidence>
<gene>
    <name evidence="7" type="ORF">C3942_19480</name>
</gene>
<feature type="transmembrane region" description="Helical" evidence="6">
    <location>
        <begin position="163"/>
        <end position="183"/>
    </location>
</feature>
<dbReference type="RefSeq" id="WP_104232042.1">
    <property type="nucleotide sequence ID" value="NZ_PSNW01000014.1"/>
</dbReference>
<feature type="transmembrane region" description="Helical" evidence="6">
    <location>
        <begin position="406"/>
        <end position="422"/>
    </location>
</feature>
<keyword evidence="4" id="KW-0418">Kinase</keyword>
<sequence>MSTYFPDRSDRLDATAVPRKLPRHLLAAAAVMLLALAELLLSLQLATRQPWLGLDLAVPADGQGLEVENVAADGPEAQLRHVGLRLLALRGSDGRALRLEPGDLVEEPDYFNAYADYRAFFARQSQLHRLLQDPQLEALGSDGRWAPLPRAATRDLSDLPSLFWLQLLFAVAALSAGAAVVAIRPQRETWWYLATSLALSLTCATAAIYSTRELALNGELFHRLSLLNHLGGLLFPACAMSMLWHYPRPLGRRQVAWLFPGAAVAIWCLHAQQLLGNHDLGFRLQVMFGMLGFCWLAWSQWQRSMAYPADRAALKWFLFSWVAGSGLFIVALFLPLMLGLGPLIPQGYLFGLLLPCYLCMPLGLTRYRLFDLDRWWFEAWALFAAACSILVLDGVLMHLLEQSAQSALVVALAVTGWLYYPLRRLAWQWRQRERQASRIERYTQASALMLTLAPDTVPIHFWKKLLQAAFAPQQIRAAGEALRDIALLDEGNVLALPPAPGTESLLLFGAEGGQRLFDPDDLKTAQTLAGLFGQAMAARDAYARGAEEERGRLRRELHEDLGARLLNRMHSTADSGEAASSRVLLEEVRSLIDLLDHREFLLDECLNEWRAQFEEHGEAAGTACRVTVPATAPALRLSVVERSYPARILREAVSNALRHSKPTRLSLEITIVGRDLVCVFEHDGLTHPVAGWRPSRGIRNIDMRVQDLKGSLQWQQAAPDRLRMELRFPLTDGGSN</sequence>
<dbReference type="InterPro" id="IPR036890">
    <property type="entry name" value="HATPase_C_sf"/>
</dbReference>
<proteinExistence type="predicted"/>
<feature type="transmembrane region" description="Helical" evidence="6">
    <location>
        <begin position="25"/>
        <end position="46"/>
    </location>
</feature>
<feature type="transmembrane region" description="Helical" evidence="6">
    <location>
        <begin position="255"/>
        <end position="274"/>
    </location>
</feature>
<evidence type="ECO:0000313" key="8">
    <source>
        <dbReference type="Proteomes" id="UP000238220"/>
    </source>
</evidence>
<feature type="transmembrane region" description="Helical" evidence="6">
    <location>
        <begin position="221"/>
        <end position="243"/>
    </location>
</feature>
<keyword evidence="3" id="KW-0808">Transferase</keyword>
<dbReference type="EMBL" id="PSNW01000014">
    <property type="protein sequence ID" value="PPE72287.1"/>
    <property type="molecule type" value="Genomic_DNA"/>
</dbReference>
<keyword evidence="6" id="KW-1133">Transmembrane helix</keyword>
<keyword evidence="8" id="KW-1185">Reference proteome</keyword>
<keyword evidence="6" id="KW-0812">Transmembrane</keyword>